<gene>
    <name evidence="1" type="ORF">Pfra01_002464800</name>
</gene>
<evidence type="ECO:0000313" key="1">
    <source>
        <dbReference type="EMBL" id="GMF57653.1"/>
    </source>
</evidence>
<sequence>MLNQVKYMCSCRLQLVDVEVEVVRKQRDHKDMVGDQGSTRSLTNGKIHSVDNFLPLLQQLPLDKDRSALKLKSFILAVFLLLEEQSNYDSLQISMGEEVSIAEYEEHRNKCHL</sequence>
<protein>
    <submittedName>
        <fullName evidence="1">Unnamed protein product</fullName>
    </submittedName>
</protein>
<dbReference type="AlphaFoldDB" id="A0A9W6YBQ1"/>
<organism evidence="1 2">
    <name type="scientific">Phytophthora fragariaefolia</name>
    <dbReference type="NCBI Taxonomy" id="1490495"/>
    <lineage>
        <taxon>Eukaryota</taxon>
        <taxon>Sar</taxon>
        <taxon>Stramenopiles</taxon>
        <taxon>Oomycota</taxon>
        <taxon>Peronosporomycetes</taxon>
        <taxon>Peronosporales</taxon>
        <taxon>Peronosporaceae</taxon>
        <taxon>Phytophthora</taxon>
    </lineage>
</organism>
<keyword evidence="2" id="KW-1185">Reference proteome</keyword>
<evidence type="ECO:0000313" key="2">
    <source>
        <dbReference type="Proteomes" id="UP001165121"/>
    </source>
</evidence>
<accession>A0A9W6YBQ1</accession>
<reference evidence="1" key="1">
    <citation type="submission" date="2023-04" db="EMBL/GenBank/DDBJ databases">
        <title>Phytophthora fragariaefolia NBRC 109709.</title>
        <authorList>
            <person name="Ichikawa N."/>
            <person name="Sato H."/>
            <person name="Tonouchi N."/>
        </authorList>
    </citation>
    <scope>NUCLEOTIDE SEQUENCE</scope>
    <source>
        <strain evidence="1">NBRC 109709</strain>
    </source>
</reference>
<proteinExistence type="predicted"/>
<dbReference type="Proteomes" id="UP001165121">
    <property type="component" value="Unassembled WGS sequence"/>
</dbReference>
<comment type="caution">
    <text evidence="1">The sequence shown here is derived from an EMBL/GenBank/DDBJ whole genome shotgun (WGS) entry which is preliminary data.</text>
</comment>
<dbReference type="EMBL" id="BSXT01004382">
    <property type="protein sequence ID" value="GMF57653.1"/>
    <property type="molecule type" value="Genomic_DNA"/>
</dbReference>
<name>A0A9W6YBQ1_9STRA</name>